<dbReference type="AlphaFoldDB" id="A0A6M3L1F4"/>
<evidence type="ECO:0000313" key="1">
    <source>
        <dbReference type="EMBL" id="QJA88373.1"/>
    </source>
</evidence>
<protein>
    <submittedName>
        <fullName evidence="1">Uncharacterized protein</fullName>
    </submittedName>
</protein>
<proteinExistence type="predicted"/>
<reference evidence="1" key="1">
    <citation type="submission" date="2020-03" db="EMBL/GenBank/DDBJ databases">
        <title>The deep terrestrial virosphere.</title>
        <authorList>
            <person name="Holmfeldt K."/>
            <person name="Nilsson E."/>
            <person name="Simone D."/>
            <person name="Lopez-Fernandez M."/>
            <person name="Wu X."/>
            <person name="de Brujin I."/>
            <person name="Lundin D."/>
            <person name="Andersson A."/>
            <person name="Bertilsson S."/>
            <person name="Dopson M."/>
        </authorList>
    </citation>
    <scope>NUCLEOTIDE SEQUENCE</scope>
    <source>
        <strain evidence="1">MM415B02778</strain>
    </source>
</reference>
<accession>A0A6M3L1F4</accession>
<gene>
    <name evidence="1" type="ORF">MM415B02778_0008</name>
</gene>
<organism evidence="1">
    <name type="scientific">viral metagenome</name>
    <dbReference type="NCBI Taxonomy" id="1070528"/>
    <lineage>
        <taxon>unclassified sequences</taxon>
        <taxon>metagenomes</taxon>
        <taxon>organismal metagenomes</taxon>
    </lineage>
</organism>
<name>A0A6M3L1F4_9ZZZZ</name>
<dbReference type="EMBL" id="MT142773">
    <property type="protein sequence ID" value="QJA88373.1"/>
    <property type="molecule type" value="Genomic_DNA"/>
</dbReference>
<sequence>MRYHCIEDVAWTKEHHGLNAAVEDAIAELQSGQLTIEVFRLLADRYASAAACLHKKGLLSYQAKENYLTILRKVTEYQQKE</sequence>